<evidence type="ECO:0000313" key="3">
    <source>
        <dbReference type="Proteomes" id="UP001597469"/>
    </source>
</evidence>
<sequence>MPSAICCNDSTQICRISHIPVWTFHGTADDIILISETERLVHRLKQCNGNVTFSRLANEGHGIQYLYEDKRIFDWLLKQKKR</sequence>
<organism evidence="2 3">
    <name type="scientific">Spirosoma soli</name>
    <dbReference type="NCBI Taxonomy" id="1770529"/>
    <lineage>
        <taxon>Bacteria</taxon>
        <taxon>Pseudomonadati</taxon>
        <taxon>Bacteroidota</taxon>
        <taxon>Cytophagia</taxon>
        <taxon>Cytophagales</taxon>
        <taxon>Cytophagaceae</taxon>
        <taxon>Spirosoma</taxon>
    </lineage>
</organism>
<protein>
    <submittedName>
        <fullName evidence="2">Prolyl oligopeptidase family serine peptidase</fullName>
    </submittedName>
</protein>
<reference evidence="3" key="1">
    <citation type="journal article" date="2019" name="Int. J. Syst. Evol. Microbiol.">
        <title>The Global Catalogue of Microorganisms (GCM) 10K type strain sequencing project: providing services to taxonomists for standard genome sequencing and annotation.</title>
        <authorList>
            <consortium name="The Broad Institute Genomics Platform"/>
            <consortium name="The Broad Institute Genome Sequencing Center for Infectious Disease"/>
            <person name="Wu L."/>
            <person name="Ma J."/>
        </authorList>
    </citation>
    <scope>NUCLEOTIDE SEQUENCE [LARGE SCALE GENOMIC DNA]</scope>
    <source>
        <strain evidence="3">KCTC 42805</strain>
    </source>
</reference>
<dbReference type="Gene3D" id="3.40.50.1820">
    <property type="entry name" value="alpha/beta hydrolase"/>
    <property type="match status" value="1"/>
</dbReference>
<dbReference type="RefSeq" id="WP_381528094.1">
    <property type="nucleotide sequence ID" value="NZ_JBHULN010000028.1"/>
</dbReference>
<evidence type="ECO:0000313" key="2">
    <source>
        <dbReference type="EMBL" id="MFD2574414.1"/>
    </source>
</evidence>
<feature type="domain" description="Peptidase S9 prolyl oligopeptidase catalytic" evidence="1">
    <location>
        <begin position="20"/>
        <end position="79"/>
    </location>
</feature>
<dbReference type="SUPFAM" id="SSF53474">
    <property type="entry name" value="alpha/beta-Hydrolases"/>
    <property type="match status" value="1"/>
</dbReference>
<comment type="caution">
    <text evidence="2">The sequence shown here is derived from an EMBL/GenBank/DDBJ whole genome shotgun (WGS) entry which is preliminary data.</text>
</comment>
<dbReference type="InterPro" id="IPR029058">
    <property type="entry name" value="AB_hydrolase_fold"/>
</dbReference>
<dbReference type="EMBL" id="JBHULN010000028">
    <property type="protein sequence ID" value="MFD2574414.1"/>
    <property type="molecule type" value="Genomic_DNA"/>
</dbReference>
<evidence type="ECO:0000259" key="1">
    <source>
        <dbReference type="Pfam" id="PF00326"/>
    </source>
</evidence>
<gene>
    <name evidence="2" type="ORF">ACFSUS_27515</name>
</gene>
<name>A0ABW5MD27_9BACT</name>
<accession>A0ABW5MD27</accession>
<dbReference type="InterPro" id="IPR001375">
    <property type="entry name" value="Peptidase_S9_cat"/>
</dbReference>
<dbReference type="Proteomes" id="UP001597469">
    <property type="component" value="Unassembled WGS sequence"/>
</dbReference>
<keyword evidence="3" id="KW-1185">Reference proteome</keyword>
<dbReference type="Pfam" id="PF00326">
    <property type="entry name" value="Peptidase_S9"/>
    <property type="match status" value="1"/>
</dbReference>
<proteinExistence type="predicted"/>